<gene>
    <name evidence="3" type="ORF">SAMN02745166_01465</name>
</gene>
<dbReference type="InterPro" id="IPR011050">
    <property type="entry name" value="Pectin_lyase_fold/virulence"/>
</dbReference>
<name>A0A1T4XGF1_9BACT</name>
<reference evidence="4" key="1">
    <citation type="submission" date="2017-02" db="EMBL/GenBank/DDBJ databases">
        <authorList>
            <person name="Varghese N."/>
            <person name="Submissions S."/>
        </authorList>
    </citation>
    <scope>NUCLEOTIDE SEQUENCE [LARGE SCALE GENOMIC DNA]</scope>
    <source>
        <strain evidence="4">ATCC 700200</strain>
    </source>
</reference>
<accession>A0A1T4XGF1</accession>
<sequence length="1387" mass="139618">MTVSPHPVTRFRFIAFRFLCLLGVGALVLSSHAATFYWDADPGTLSNQNGSGTWISGGTSATANWTASAGASTNASWVNGANNANLGGTSGYTNNGTGGTLTLGENITLTRIDKSSQTTAYIIEPGAGNYTITLSGSNPGFGNNNASAAAVLTINAQVLGGNLEFLKFNNGAVILNATNSWTGGTRITAHTTSGSTSVLQIGTGGTTGTLGSGNVTFATTGASTGAQSVLAFNRSDVVTLSQNLVSGGVADPNKGILRQLGSGTLVVSGANTAFTGTLEVRAGTLQIGDGSTNGAVATASGADISSGATLRFDRSDAVTFNVPITGAGRVLKANDNTLTMTGTGSTHTGITEIATGVLQIGNDNALSTATTVAFMGTGILDLNGFDQTVSTLTVANGLTGSVIGASGSTLTVGATNLTIGGTAVSTTASLDLSGLHEFIFNGPGRVLSVGGQFSTNDGAQTVSSGTLTLAKNNTILASSVDVSNLNGGGGNHENSGTLLLGQTNSITAATFNIGAIFKNQGFVRFSDGIADGTVTLRGTNAAQRMDILISKHDSNGVIVDQSYFDSTGGTLDALVGTLTLAVNNDRFRSALGRFTMGAGTLDATTIILGQRLSSANTSVGSGASPTGVLELNGGTIIAGTLIFADKQDANDFGTVTGIFNFNSGTLRTQTIRGGAGSTAVSRLLKWSSGSIETYDASTDLIISDVTLTLEGAGTRIFNVATDRTITLNSPIINGTTAPSVAFVKQGTGTLLLGGTGSTHTGSINLEEGILRTSVNDAISDGATINFTNSATLDLQDHSDTIRALNVANNVTATVLGADGSLTVSNSPNWVIGAGIANTSTVLDLSGLSDFIFNSSTADIQWGSQGNFASNTVEVYLANLNNTITAKSFGIASVVSGSTSGPNVGRVYLGQDNQINASTITVGDFKSTTEFTFQDGIANGTLTLRATNGTGRATLLIGRGQSGSAHTNASMDVSAGSLDALISTLTIGQNDNRDTQASNTTASLTVGAGILDATTIILGDLSNNSSNSAYTATGTLTLAGTGTVKANTITLSHRSSTGNGFSNGIFNLSGGTVQASTIQRGSAPKGTSTFNWNSGTLQNYDASTDLSISGVELTLNGTGSRSFHVTAGRTATVNSSLVNGTGVGSDAFSKTGTGTLALTQASTYSGVTTVQEGTMLVTNATGSATGVGSVQIDNSGLLAGNGRLAPEGSAGVTNQGTLKAGLIDSTGASGLTLDLGSTTGGIQSTGTLSFDLFTNAGDNTGIASSADRLTITQATAGDISLSGTLEIGLGSGSSLNPASSFAEGDRWLLIDWSGLTGGTPSVNFSQVVAPELTLSGNLAWHYEFDTSGLYAVVIVAVPEPGRIMLLGVGLASLFLRRRRLNADRNPLV</sequence>
<dbReference type="NCBIfam" id="TIGR02601">
    <property type="entry name" value="autotrns_rpt"/>
    <property type="match status" value="3"/>
</dbReference>
<dbReference type="EMBL" id="FUYE01000004">
    <property type="protein sequence ID" value="SKA88662.1"/>
    <property type="molecule type" value="Genomic_DNA"/>
</dbReference>
<dbReference type="InterPro" id="IPR013424">
    <property type="entry name" value="Ice-binding_C"/>
</dbReference>
<keyword evidence="4" id="KW-1185">Reference proteome</keyword>
<keyword evidence="1 2" id="KW-0732">Signal</keyword>
<evidence type="ECO:0000256" key="2">
    <source>
        <dbReference type="SAM" id="SignalP"/>
    </source>
</evidence>
<dbReference type="InterPro" id="IPR013425">
    <property type="entry name" value="Autotrns_rpt"/>
</dbReference>
<organism evidence="3 4">
    <name type="scientific">Prosthecobacter debontii</name>
    <dbReference type="NCBI Taxonomy" id="48467"/>
    <lineage>
        <taxon>Bacteria</taxon>
        <taxon>Pseudomonadati</taxon>
        <taxon>Verrucomicrobiota</taxon>
        <taxon>Verrucomicrobiia</taxon>
        <taxon>Verrucomicrobiales</taxon>
        <taxon>Verrucomicrobiaceae</taxon>
        <taxon>Prosthecobacter</taxon>
    </lineage>
</organism>
<proteinExistence type="predicted"/>
<feature type="chain" id="PRO_5012233670" evidence="2">
    <location>
        <begin position="34"/>
        <end position="1387"/>
    </location>
</feature>
<dbReference type="STRING" id="48467.SAMN02745166_01465"/>
<evidence type="ECO:0000313" key="3">
    <source>
        <dbReference type="EMBL" id="SKA88662.1"/>
    </source>
</evidence>
<feature type="signal peptide" evidence="2">
    <location>
        <begin position="1"/>
        <end position="33"/>
    </location>
</feature>
<dbReference type="Pfam" id="PF12951">
    <property type="entry name" value="PATR"/>
    <property type="match status" value="5"/>
</dbReference>
<dbReference type="NCBIfam" id="TIGR02595">
    <property type="entry name" value="PEP_CTERM"/>
    <property type="match status" value="1"/>
</dbReference>
<evidence type="ECO:0000256" key="1">
    <source>
        <dbReference type="ARBA" id="ARBA00022729"/>
    </source>
</evidence>
<evidence type="ECO:0000313" key="4">
    <source>
        <dbReference type="Proteomes" id="UP000190774"/>
    </source>
</evidence>
<dbReference type="SUPFAM" id="SSF51126">
    <property type="entry name" value="Pectin lyase-like"/>
    <property type="match status" value="1"/>
</dbReference>
<dbReference type="Proteomes" id="UP000190774">
    <property type="component" value="Unassembled WGS sequence"/>
</dbReference>
<dbReference type="RefSeq" id="WP_078812668.1">
    <property type="nucleotide sequence ID" value="NZ_FUYE01000004.1"/>
</dbReference>
<dbReference type="OrthoDB" id="173897at2"/>
<protein>
    <submittedName>
        <fullName evidence="3">PEP-CTERM protein-sorting domain-containing protein</fullName>
    </submittedName>
</protein>